<accession>A0ACB8U867</accession>
<dbReference type="EMBL" id="MU274907">
    <property type="protein sequence ID" value="KAI0090587.1"/>
    <property type="molecule type" value="Genomic_DNA"/>
</dbReference>
<gene>
    <name evidence="1" type="ORF">BDY19DRAFT_992025</name>
</gene>
<sequence length="825" mass="86505">MSAYEDDIRNSQARTNSSYITASPHADFLPPPDPSFFSLGQSIPSTPRDSSGGYDSTYEREPLATPTYSSATALAGAPKETTEGSPFISGAAAGAGEPYDYGRKKPFFKRPVVLLGLAALVAAVVVAIVVPVVLTSRHSSNNTSTKGGTSSSGSSGNNGNGNSTDNGSSNGNGSNGNGGKGQTNLATWGGDGSTVTKADGTTFIYNNSFGGFWVQDQKNPFNNSAKPNSWTPALSETWDWTENKVNGVNLGGLFVLEPFISPALFQGSPGAHDEWDLSVNVSSSSGGNLTNFLVQHYTTFITEEDIAQIAGAGLNWVRLPIPFWAIEKWDDVGSVNAPNGPEDAEPFLQKVCWTYILQVIEWARKYGIRVNLDLHAVPGSQNGYNHSGKLGSLNFMSGIMGYANAQRTLDYIRTITEFISQPQYVDVIPMFSILNEPLVGSLGVDQMVSFYVQAHNLIRSITGIGKGPVMTIHDGFRSLSTWAGVLDGSDRVALDNHPYFAFDGQPNTDPIDVQADGGDSTMMGGVWPKQACNAWGANLNTSRNNFGITVAGEFSNAINDCGLFVRGVGNGPVFGGSCTVFNNVDQWTPAMKNGFQNFILASMDALQDYFFWTWKIGPDLVTGKVQAPLWSYKLGLDNGFIPKDPRLAQGMCGKLGVLGAQFSGTYPATATGGAGAGTLAPSVTQQYGQFPPTSLNGVPSGQISLIPSYTATRAPITLPAPVFTSVDSNIVMPNGWADSQDKAQAVFPVSGCVYPDAWLAMDSPVPASACGATATGGAAAAPTASAVTSATAAAGAAAPVTSASVPAQTTAPPAVRAAKARKASH</sequence>
<name>A0ACB8U867_9APHY</name>
<organism evidence="1 2">
    <name type="scientific">Irpex rosettiformis</name>
    <dbReference type="NCBI Taxonomy" id="378272"/>
    <lineage>
        <taxon>Eukaryota</taxon>
        <taxon>Fungi</taxon>
        <taxon>Dikarya</taxon>
        <taxon>Basidiomycota</taxon>
        <taxon>Agaricomycotina</taxon>
        <taxon>Agaricomycetes</taxon>
        <taxon>Polyporales</taxon>
        <taxon>Irpicaceae</taxon>
        <taxon>Irpex</taxon>
    </lineage>
</organism>
<evidence type="ECO:0000313" key="2">
    <source>
        <dbReference type="Proteomes" id="UP001055072"/>
    </source>
</evidence>
<reference evidence="1" key="1">
    <citation type="journal article" date="2021" name="Environ. Microbiol.">
        <title>Gene family expansions and transcriptome signatures uncover fungal adaptations to wood decay.</title>
        <authorList>
            <person name="Hage H."/>
            <person name="Miyauchi S."/>
            <person name="Viragh M."/>
            <person name="Drula E."/>
            <person name="Min B."/>
            <person name="Chaduli D."/>
            <person name="Navarro D."/>
            <person name="Favel A."/>
            <person name="Norest M."/>
            <person name="Lesage-Meessen L."/>
            <person name="Balint B."/>
            <person name="Merenyi Z."/>
            <person name="de Eugenio L."/>
            <person name="Morin E."/>
            <person name="Martinez A.T."/>
            <person name="Baldrian P."/>
            <person name="Stursova M."/>
            <person name="Martinez M.J."/>
            <person name="Novotny C."/>
            <person name="Magnuson J.K."/>
            <person name="Spatafora J.W."/>
            <person name="Maurice S."/>
            <person name="Pangilinan J."/>
            <person name="Andreopoulos W."/>
            <person name="LaButti K."/>
            <person name="Hundley H."/>
            <person name="Na H."/>
            <person name="Kuo A."/>
            <person name="Barry K."/>
            <person name="Lipzen A."/>
            <person name="Henrissat B."/>
            <person name="Riley R."/>
            <person name="Ahrendt S."/>
            <person name="Nagy L.G."/>
            <person name="Grigoriev I.V."/>
            <person name="Martin F."/>
            <person name="Rosso M.N."/>
        </authorList>
    </citation>
    <scope>NUCLEOTIDE SEQUENCE</scope>
    <source>
        <strain evidence="1">CBS 384.51</strain>
    </source>
</reference>
<proteinExistence type="predicted"/>
<dbReference type="Proteomes" id="UP001055072">
    <property type="component" value="Unassembled WGS sequence"/>
</dbReference>
<protein>
    <submittedName>
        <fullName evidence="1">Glycoside hydrolase superfamily</fullName>
    </submittedName>
</protein>
<comment type="caution">
    <text evidence="1">The sequence shown here is derived from an EMBL/GenBank/DDBJ whole genome shotgun (WGS) entry which is preliminary data.</text>
</comment>
<evidence type="ECO:0000313" key="1">
    <source>
        <dbReference type="EMBL" id="KAI0090587.1"/>
    </source>
</evidence>
<keyword evidence="1" id="KW-0378">Hydrolase</keyword>
<keyword evidence="2" id="KW-1185">Reference proteome</keyword>